<accession>A0A2G9TR56</accession>
<keyword evidence="3" id="KW-1185">Reference proteome</keyword>
<gene>
    <name evidence="2" type="ORF">TELCIR_18744</name>
</gene>
<dbReference type="Proteomes" id="UP000230423">
    <property type="component" value="Unassembled WGS sequence"/>
</dbReference>
<feature type="non-terminal residue" evidence="2">
    <location>
        <position position="58"/>
    </location>
</feature>
<evidence type="ECO:0000313" key="2">
    <source>
        <dbReference type="EMBL" id="PIO59780.1"/>
    </source>
</evidence>
<evidence type="ECO:0000256" key="1">
    <source>
        <dbReference type="SAM" id="MobiDB-lite"/>
    </source>
</evidence>
<feature type="compositionally biased region" description="Polar residues" evidence="1">
    <location>
        <begin position="41"/>
        <end position="52"/>
    </location>
</feature>
<reference evidence="2 3" key="1">
    <citation type="submission" date="2015-09" db="EMBL/GenBank/DDBJ databases">
        <title>Draft genome of the parasitic nematode Teladorsagia circumcincta isolate WARC Sus (inbred).</title>
        <authorList>
            <person name="Mitreva M."/>
        </authorList>
    </citation>
    <scope>NUCLEOTIDE SEQUENCE [LARGE SCALE GENOMIC DNA]</scope>
    <source>
        <strain evidence="2 3">S</strain>
    </source>
</reference>
<feature type="region of interest" description="Disordered" evidence="1">
    <location>
        <begin position="27"/>
        <end position="58"/>
    </location>
</feature>
<feature type="compositionally biased region" description="Low complexity" evidence="1">
    <location>
        <begin position="27"/>
        <end position="40"/>
    </location>
</feature>
<sequence>MDFTVLDVIERAGYDLVDVEILLRPGQCSSSDQSNTSPSQANPSTTLTNQIAKNLAYR</sequence>
<name>A0A2G9TR56_TELCI</name>
<organism evidence="2 3">
    <name type="scientific">Teladorsagia circumcincta</name>
    <name type="common">Brown stomach worm</name>
    <name type="synonym">Ostertagia circumcincta</name>
    <dbReference type="NCBI Taxonomy" id="45464"/>
    <lineage>
        <taxon>Eukaryota</taxon>
        <taxon>Metazoa</taxon>
        <taxon>Ecdysozoa</taxon>
        <taxon>Nematoda</taxon>
        <taxon>Chromadorea</taxon>
        <taxon>Rhabditida</taxon>
        <taxon>Rhabditina</taxon>
        <taxon>Rhabditomorpha</taxon>
        <taxon>Strongyloidea</taxon>
        <taxon>Trichostrongylidae</taxon>
        <taxon>Teladorsagia</taxon>
    </lineage>
</organism>
<evidence type="ECO:0000313" key="3">
    <source>
        <dbReference type="Proteomes" id="UP000230423"/>
    </source>
</evidence>
<dbReference type="AlphaFoldDB" id="A0A2G9TR56"/>
<dbReference type="EMBL" id="KZ356952">
    <property type="protein sequence ID" value="PIO59780.1"/>
    <property type="molecule type" value="Genomic_DNA"/>
</dbReference>
<proteinExistence type="predicted"/>
<protein>
    <submittedName>
        <fullName evidence="2">Uncharacterized protein</fullName>
    </submittedName>
</protein>